<reference evidence="1" key="1">
    <citation type="submission" date="2022-10" db="EMBL/GenBank/DDBJ databases">
        <title>Culturing micro-colonial fungi from biological soil crusts in the Mojave desert and describing Neophaeococcomyces mojavensis, and introducing the new genera and species Taxawa tesnikishii.</title>
        <authorList>
            <person name="Kurbessoian T."/>
            <person name="Stajich J.E."/>
        </authorList>
    </citation>
    <scope>NUCLEOTIDE SEQUENCE</scope>
    <source>
        <strain evidence="1">JES_112</strain>
    </source>
</reference>
<dbReference type="Proteomes" id="UP001172386">
    <property type="component" value="Unassembled WGS sequence"/>
</dbReference>
<evidence type="ECO:0000313" key="1">
    <source>
        <dbReference type="EMBL" id="KAJ9658417.1"/>
    </source>
</evidence>
<organism evidence="1 2">
    <name type="scientific">Neophaeococcomyces mojaviensis</name>
    <dbReference type="NCBI Taxonomy" id="3383035"/>
    <lineage>
        <taxon>Eukaryota</taxon>
        <taxon>Fungi</taxon>
        <taxon>Dikarya</taxon>
        <taxon>Ascomycota</taxon>
        <taxon>Pezizomycotina</taxon>
        <taxon>Eurotiomycetes</taxon>
        <taxon>Chaetothyriomycetidae</taxon>
        <taxon>Chaetothyriales</taxon>
        <taxon>Chaetothyriales incertae sedis</taxon>
        <taxon>Neophaeococcomyces</taxon>
    </lineage>
</organism>
<evidence type="ECO:0000313" key="2">
    <source>
        <dbReference type="Proteomes" id="UP001172386"/>
    </source>
</evidence>
<comment type="caution">
    <text evidence="1">The sequence shown here is derived from an EMBL/GenBank/DDBJ whole genome shotgun (WGS) entry which is preliminary data.</text>
</comment>
<name>A0ACC3AAR6_9EURO</name>
<gene>
    <name evidence="1" type="ORF">H2198_003701</name>
</gene>
<protein>
    <submittedName>
        <fullName evidence="1">Uncharacterized protein</fullName>
    </submittedName>
</protein>
<proteinExistence type="predicted"/>
<keyword evidence="2" id="KW-1185">Reference proteome</keyword>
<sequence length="226" mass="25108">MLEVAARLRNISSQSTMPSHTASAILSNPDADVATQPRTGPKKAIDRLHEEFTLDEDITGRWVQLKDEQTGKLREPQTLLSILSTIDRDKQAVRQLGAPPNAPVIVEVTAWEALRSRIQAKEASQAAAAKSLRDSKPKQIELNWAISAHDLDLKMKQLKEFVEKGKKVEILLAAKKRQRRATPEEAQNVVKHIRKTISEIERCKELAPMDGTVGGQALMVVQKTKG</sequence>
<dbReference type="EMBL" id="JAPDRQ010000051">
    <property type="protein sequence ID" value="KAJ9658417.1"/>
    <property type="molecule type" value="Genomic_DNA"/>
</dbReference>
<accession>A0ACC3AAR6</accession>